<name>A0A254U6L1_ASPNG</name>
<accession>A0A254U6L1</accession>
<sequence>MSFPFQIIDHIIPGQHIREYPQSTRGRQETPHQLAIKQYIPLDRPDPVPDNAITIIGSPGNGSPKETYEPLWEDIYTELKHRGVPLRGIWMADTSNQGESGVLNEYIQGDRTNWYDHSRDLLLMVNQFRDEIPRPIIGVAHGMGCAQLVNLSIIHPRLLSTLILFEPVIIEASFGGPNPALPASLRRDLWPNAESAKASLSKGLRNWDPRTRERYLQYGLRKVPTALYHPSDPKVGAEAVTLRTTKHQEAWSFSTMNLESEHLDRLLLPDWDSERERPYLFSRPECWSAMRNLPFLRPSVLWVFGEKSFLSLPDAQDVKMRVTGIGVGGSGGVQTGAVEKAVLVDGSHTLVFENVGWCAETAAGWIRKWYAGWLKDENFWSEYRSRQSDHDMLRLSKEAVQVAKMPVGAKRGEACKLKL</sequence>
<dbReference type="GO" id="GO:0016787">
    <property type="term" value="F:hydrolase activity"/>
    <property type="evidence" value="ECO:0007669"/>
    <property type="project" value="UniProtKB-KW"/>
</dbReference>
<evidence type="ECO:0000313" key="1">
    <source>
        <dbReference type="EMBL" id="TPR05866.1"/>
    </source>
</evidence>
<protein>
    <submittedName>
        <fullName evidence="1">Alpha/beta hydrolase family protein</fullName>
    </submittedName>
</protein>
<dbReference type="VEuPathDB" id="FungiDB:ASPNIDRAFT2_1123099"/>
<keyword evidence="1" id="KW-0378">Hydrolase</keyword>
<dbReference type="VEuPathDB" id="FungiDB:An19g00120"/>
<dbReference type="AlphaFoldDB" id="A0A254U6L1"/>
<dbReference type="InterPro" id="IPR029058">
    <property type="entry name" value="AB_hydrolase_fold"/>
</dbReference>
<evidence type="ECO:0000313" key="2">
    <source>
        <dbReference type="Proteomes" id="UP000197666"/>
    </source>
</evidence>
<dbReference type="EMBL" id="NKJJ02000011">
    <property type="protein sequence ID" value="TPR05866.1"/>
    <property type="molecule type" value="Genomic_DNA"/>
</dbReference>
<gene>
    <name evidence="1" type="ORF">CAN33_0011600</name>
</gene>
<dbReference type="VEuPathDB" id="FungiDB:M747DRAFT_292864"/>
<comment type="caution">
    <text evidence="1">The sequence shown here is derived from an EMBL/GenBank/DDBJ whole genome shotgun (WGS) entry which is preliminary data.</text>
</comment>
<dbReference type="eggNOG" id="ENOG502S3SW">
    <property type="taxonomic scope" value="Eukaryota"/>
</dbReference>
<dbReference type="VEuPathDB" id="FungiDB:ATCC64974_62870"/>
<proteinExistence type="predicted"/>
<dbReference type="SUPFAM" id="SSF53474">
    <property type="entry name" value="alpha/beta-Hydrolases"/>
    <property type="match status" value="1"/>
</dbReference>
<dbReference type="Gene3D" id="3.40.50.1820">
    <property type="entry name" value="alpha/beta hydrolase"/>
    <property type="match status" value="1"/>
</dbReference>
<dbReference type="Proteomes" id="UP000197666">
    <property type="component" value="Unassembled WGS sequence"/>
</dbReference>
<organism evidence="1 2">
    <name type="scientific">Aspergillus niger</name>
    <dbReference type="NCBI Taxonomy" id="5061"/>
    <lineage>
        <taxon>Eukaryota</taxon>
        <taxon>Fungi</taxon>
        <taxon>Dikarya</taxon>
        <taxon>Ascomycota</taxon>
        <taxon>Pezizomycotina</taxon>
        <taxon>Eurotiomycetes</taxon>
        <taxon>Eurotiomycetidae</taxon>
        <taxon>Eurotiales</taxon>
        <taxon>Aspergillaceae</taxon>
        <taxon>Aspergillus</taxon>
        <taxon>Aspergillus subgen. Circumdati</taxon>
    </lineage>
</organism>
<reference evidence="2" key="1">
    <citation type="submission" date="2018-10" db="EMBL/GenBank/DDBJ databases">
        <title>FDA dAtabase for Regulatory Grade micrObial Sequences (FDA-ARGOS): Supporting development and validation of Infectious Disease Dx tests.</title>
        <authorList>
            <person name="Kerrigan L."/>
            <person name="Tallon L."/>
            <person name="Sadzewicz L."/>
            <person name="Sengamalay N."/>
            <person name="Ott S."/>
            <person name="Godinez A."/>
            <person name="Nagaraj S."/>
            <person name="Vavikolanu K."/>
            <person name="Nadendla S."/>
            <person name="George J."/>
            <person name="Sichtig H."/>
        </authorList>
    </citation>
    <scope>NUCLEOTIDE SEQUENCE [LARGE SCALE GENOMIC DNA]</scope>
    <source>
        <strain evidence="2">FDAARGOS_311</strain>
    </source>
</reference>